<evidence type="ECO:0000313" key="4">
    <source>
        <dbReference type="EMBL" id="MFC5068041.1"/>
    </source>
</evidence>
<feature type="domain" description="GFO/IDH/MocA-like oxidoreductase" evidence="3">
    <location>
        <begin position="141"/>
        <end position="269"/>
    </location>
</feature>
<dbReference type="InterPro" id="IPR050463">
    <property type="entry name" value="Gfo/Idh/MocA_oxidrdct_glycsds"/>
</dbReference>
<comment type="caution">
    <text evidence="4">The sequence shown here is derived from an EMBL/GenBank/DDBJ whole genome shotgun (WGS) entry which is preliminary data.</text>
</comment>
<organism evidence="4 5">
    <name type="scientific">Flaviflagellibacter deserti</name>
    <dbReference type="NCBI Taxonomy" id="2267266"/>
    <lineage>
        <taxon>Bacteria</taxon>
        <taxon>Pseudomonadati</taxon>
        <taxon>Pseudomonadota</taxon>
        <taxon>Alphaproteobacteria</taxon>
        <taxon>Hyphomicrobiales</taxon>
        <taxon>Flaviflagellibacter</taxon>
    </lineage>
</organism>
<dbReference type="PANTHER" id="PTHR43818">
    <property type="entry name" value="BCDNA.GH03377"/>
    <property type="match status" value="1"/>
</dbReference>
<dbReference type="RefSeq" id="WP_114958566.1">
    <property type="nucleotide sequence ID" value="NZ_JBHSJF010000006.1"/>
</dbReference>
<dbReference type="PANTHER" id="PTHR43818:SF11">
    <property type="entry name" value="BCDNA.GH03377"/>
    <property type="match status" value="1"/>
</dbReference>
<proteinExistence type="predicted"/>
<reference evidence="5" key="1">
    <citation type="journal article" date="2019" name="Int. J. Syst. Evol. Microbiol.">
        <title>The Global Catalogue of Microorganisms (GCM) 10K type strain sequencing project: providing services to taxonomists for standard genome sequencing and annotation.</title>
        <authorList>
            <consortium name="The Broad Institute Genomics Platform"/>
            <consortium name="The Broad Institute Genome Sequencing Center for Infectious Disease"/>
            <person name="Wu L."/>
            <person name="Ma J."/>
        </authorList>
    </citation>
    <scope>NUCLEOTIDE SEQUENCE [LARGE SCALE GENOMIC DNA]</scope>
    <source>
        <strain evidence="5">CGMCC 1.16444</strain>
    </source>
</reference>
<dbReference type="InterPro" id="IPR000683">
    <property type="entry name" value="Gfo/Idh/MocA-like_OxRdtase_N"/>
</dbReference>
<dbReference type="SUPFAM" id="SSF55347">
    <property type="entry name" value="Glyceraldehyde-3-phosphate dehydrogenase-like, C-terminal domain"/>
    <property type="match status" value="1"/>
</dbReference>
<evidence type="ECO:0000313" key="5">
    <source>
        <dbReference type="Proteomes" id="UP001595796"/>
    </source>
</evidence>
<dbReference type="InterPro" id="IPR036291">
    <property type="entry name" value="NAD(P)-bd_dom_sf"/>
</dbReference>
<feature type="domain" description="Gfo/Idh/MocA-like oxidoreductase N-terminal" evidence="2">
    <location>
        <begin position="16"/>
        <end position="133"/>
    </location>
</feature>
<protein>
    <submittedName>
        <fullName evidence="4">Gfo/Idh/MocA family protein</fullName>
    </submittedName>
</protein>
<dbReference type="EMBL" id="JBHSJF010000006">
    <property type="protein sequence ID" value="MFC5068041.1"/>
    <property type="molecule type" value="Genomic_DNA"/>
</dbReference>
<name>A0ABV9YZQ4_9HYPH</name>
<dbReference type="Pfam" id="PF22725">
    <property type="entry name" value="GFO_IDH_MocA_C3"/>
    <property type="match status" value="1"/>
</dbReference>
<keyword evidence="1" id="KW-0560">Oxidoreductase</keyword>
<dbReference type="Gene3D" id="3.40.50.720">
    <property type="entry name" value="NAD(P)-binding Rossmann-like Domain"/>
    <property type="match status" value="1"/>
</dbReference>
<accession>A0ABV9YZQ4</accession>
<sequence length="343" mass="37172">MAEFATMPVCALARPRIGFLGVGWIGRHRLEGILDTGAVEVAAISDPSRDMASEAQRLAPDAELVTSLNDMLDAGVDGIVIATPSAMHAAQSIEALSRGVAVFCQKPLGRTAEEVRAVVDAARAADRLLSVDFCYRFTEAMRRVRELLDRGELGHVYAIDLTFHNAYGPDKPWFYDPAQSGGGCVMDLGVHLVDLALWSLDFPKVLDVSGTLMAGGERLEAASGRVEDYAIATLQLETGTVVRLACSWRLHAGCDAVISAEFYGTEGGVALRNVGGSFYDFVAERYRGTAREILAEPPDSWGVRAAADWAMRLAKGEHFDPATERLVDVAECLDRIYGRPPRR</sequence>
<keyword evidence="5" id="KW-1185">Reference proteome</keyword>
<dbReference type="Proteomes" id="UP001595796">
    <property type="component" value="Unassembled WGS sequence"/>
</dbReference>
<evidence type="ECO:0000256" key="1">
    <source>
        <dbReference type="ARBA" id="ARBA00023002"/>
    </source>
</evidence>
<dbReference type="SUPFAM" id="SSF51735">
    <property type="entry name" value="NAD(P)-binding Rossmann-fold domains"/>
    <property type="match status" value="1"/>
</dbReference>
<evidence type="ECO:0000259" key="3">
    <source>
        <dbReference type="Pfam" id="PF22725"/>
    </source>
</evidence>
<dbReference type="Gene3D" id="3.30.360.10">
    <property type="entry name" value="Dihydrodipicolinate Reductase, domain 2"/>
    <property type="match status" value="1"/>
</dbReference>
<gene>
    <name evidence="4" type="ORF">ACFPFW_08420</name>
</gene>
<evidence type="ECO:0000259" key="2">
    <source>
        <dbReference type="Pfam" id="PF01408"/>
    </source>
</evidence>
<dbReference type="InterPro" id="IPR055170">
    <property type="entry name" value="GFO_IDH_MocA-like_dom"/>
</dbReference>
<dbReference type="Pfam" id="PF01408">
    <property type="entry name" value="GFO_IDH_MocA"/>
    <property type="match status" value="1"/>
</dbReference>